<dbReference type="InterPro" id="IPR011251">
    <property type="entry name" value="Luciferase-like_dom"/>
</dbReference>
<dbReference type="EMBL" id="FUZU01000001">
    <property type="protein sequence ID" value="SKC58138.1"/>
    <property type="molecule type" value="Genomic_DNA"/>
</dbReference>
<comment type="similarity">
    <text evidence="1">To bacterial alkanal monooxygenase alpha and beta chains.</text>
</comment>
<dbReference type="STRING" id="688867.SAMN05660236_1766"/>
<dbReference type="Pfam" id="PF00296">
    <property type="entry name" value="Bac_luciferase"/>
    <property type="match status" value="1"/>
</dbReference>
<dbReference type="InterPro" id="IPR019949">
    <property type="entry name" value="CmoO-like"/>
</dbReference>
<dbReference type="SUPFAM" id="SSF51679">
    <property type="entry name" value="Bacterial luciferase-like"/>
    <property type="match status" value="1"/>
</dbReference>
<dbReference type="GO" id="GO:0016705">
    <property type="term" value="F:oxidoreductase activity, acting on paired donors, with incorporation or reduction of molecular oxygen"/>
    <property type="evidence" value="ECO:0007669"/>
    <property type="project" value="InterPro"/>
</dbReference>
<dbReference type="Proteomes" id="UP000190961">
    <property type="component" value="Unassembled WGS sequence"/>
</dbReference>
<proteinExistence type="predicted"/>
<feature type="domain" description="Luciferase-like" evidence="3">
    <location>
        <begin position="5"/>
        <end position="302"/>
    </location>
</feature>
<evidence type="ECO:0000313" key="4">
    <source>
        <dbReference type="EMBL" id="SKC58138.1"/>
    </source>
</evidence>
<dbReference type="Gene3D" id="3.20.20.30">
    <property type="entry name" value="Luciferase-like domain"/>
    <property type="match status" value="1"/>
</dbReference>
<dbReference type="InterPro" id="IPR036661">
    <property type="entry name" value="Luciferase-like_sf"/>
</dbReference>
<dbReference type="OrthoDB" id="9780518at2"/>
<dbReference type="InterPro" id="IPR050766">
    <property type="entry name" value="Bact_Lucif_Oxidored"/>
</dbReference>
<organism evidence="4 5">
    <name type="scientific">Ohtaekwangia koreensis</name>
    <dbReference type="NCBI Taxonomy" id="688867"/>
    <lineage>
        <taxon>Bacteria</taxon>
        <taxon>Pseudomonadati</taxon>
        <taxon>Bacteroidota</taxon>
        <taxon>Cytophagia</taxon>
        <taxon>Cytophagales</taxon>
        <taxon>Fulvivirgaceae</taxon>
        <taxon>Ohtaekwangia</taxon>
    </lineage>
</organism>
<evidence type="ECO:0000256" key="1">
    <source>
        <dbReference type="ARBA" id="ARBA00007789"/>
    </source>
</evidence>
<protein>
    <recommendedName>
        <fullName evidence="2">Luciferase-like monooxygenase</fullName>
    </recommendedName>
</protein>
<gene>
    <name evidence="4" type="ORF">SAMN05660236_1766</name>
</gene>
<evidence type="ECO:0000259" key="3">
    <source>
        <dbReference type="Pfam" id="PF00296"/>
    </source>
</evidence>
<dbReference type="PANTHER" id="PTHR30137:SF19">
    <property type="entry name" value="LUCIFERASE-LIKE MONOOXYGENASE"/>
    <property type="match status" value="1"/>
</dbReference>
<dbReference type="NCBIfam" id="TIGR03558">
    <property type="entry name" value="oxido_grp_1"/>
    <property type="match status" value="1"/>
</dbReference>
<dbReference type="PANTHER" id="PTHR30137">
    <property type="entry name" value="LUCIFERASE-LIKE MONOOXYGENASE"/>
    <property type="match status" value="1"/>
</dbReference>
<name>A0A1T5K3U7_9BACT</name>
<evidence type="ECO:0000313" key="5">
    <source>
        <dbReference type="Proteomes" id="UP000190961"/>
    </source>
</evidence>
<keyword evidence="5" id="KW-1185">Reference proteome</keyword>
<dbReference type="RefSeq" id="WP_079686285.1">
    <property type="nucleotide sequence ID" value="NZ_FUZU01000001.1"/>
</dbReference>
<dbReference type="AlphaFoldDB" id="A0A1T5K3U7"/>
<reference evidence="4 5" key="1">
    <citation type="submission" date="2017-02" db="EMBL/GenBank/DDBJ databases">
        <authorList>
            <person name="Peterson S.W."/>
        </authorList>
    </citation>
    <scope>NUCLEOTIDE SEQUENCE [LARGE SCALE GENOMIC DNA]</scope>
    <source>
        <strain evidence="4 5">DSM 25262</strain>
    </source>
</reference>
<dbReference type="FunFam" id="3.20.20.30:FF:000002">
    <property type="entry name" value="LLM class flavin-dependent oxidoreductase"/>
    <property type="match status" value="1"/>
</dbReference>
<sequence>MKLKLSVLDQTPIRRGSNAREALQESIALAKFTDKLGYTRYWLSEHHNILTLAGAAPEVLIARLAGETKNLRFGSGGIMLPNHSTLKVAENFRLLEALYPGRIDLGIGRAPGGDRLTASLLNPSNTFSPQDYIQQIVDMKAFLSDDATTGTVHEKVRAIPRIDTQPELWMLTSSGESAYIAAHFGMALSFAQFINPVGGPEAIRAYRQQFKPSAQLQHPKVSVGVFVFCGETEEKAAQVQAVMDYRLLSIEKGKIDESPSYESIKSYAYSREELARVQYNRLRTITGTPDVVKEKINQLAKTFDVDEVVISTFADTFEDRLRSYELIAEMFLLPADVFQ</sequence>
<evidence type="ECO:0000256" key="2">
    <source>
        <dbReference type="ARBA" id="ARBA00074555"/>
    </source>
</evidence>
<dbReference type="GO" id="GO:0005829">
    <property type="term" value="C:cytosol"/>
    <property type="evidence" value="ECO:0007669"/>
    <property type="project" value="TreeGrafter"/>
</dbReference>
<accession>A0A1T5K3U7</accession>